<dbReference type="AlphaFoldDB" id="A0A2P2SW43"/>
<dbReference type="EMBL" id="KV460207">
    <property type="protein sequence ID" value="OBU01067.1"/>
    <property type="molecule type" value="Genomic_DNA"/>
</dbReference>
<accession>A0A2P2SW43</accession>
<name>A0A2P2SW43_9PEZI</name>
<dbReference type="RefSeq" id="XP_018134799.1">
    <property type="nucleotide sequence ID" value="XM_018270426.1"/>
</dbReference>
<gene>
    <name evidence="1" type="ORF">VE01_00898</name>
</gene>
<reference evidence="1 2" key="1">
    <citation type="submission" date="2016-03" db="EMBL/GenBank/DDBJ databases">
        <title>Comparative genomics of Pseudogymnoascus destructans, the fungus causing white-nose syndrome of bats.</title>
        <authorList>
            <person name="Palmer J.M."/>
            <person name="Drees K.P."/>
            <person name="Foster J.T."/>
            <person name="Lindner D.L."/>
        </authorList>
    </citation>
    <scope>NUCLEOTIDE SEQUENCE [LARGE SCALE GENOMIC DNA]</scope>
    <source>
        <strain evidence="1 2">UAMH 10579</strain>
    </source>
</reference>
<protein>
    <submittedName>
        <fullName evidence="1">Uncharacterized protein</fullName>
    </submittedName>
</protein>
<proteinExistence type="predicted"/>
<dbReference type="Proteomes" id="UP000091956">
    <property type="component" value="Unassembled WGS sequence"/>
</dbReference>
<organism evidence="1 2">
    <name type="scientific">Pseudogymnoascus verrucosus</name>
    <dbReference type="NCBI Taxonomy" id="342668"/>
    <lineage>
        <taxon>Eukaryota</taxon>
        <taxon>Fungi</taxon>
        <taxon>Dikarya</taxon>
        <taxon>Ascomycota</taxon>
        <taxon>Pezizomycotina</taxon>
        <taxon>Leotiomycetes</taxon>
        <taxon>Thelebolales</taxon>
        <taxon>Thelebolaceae</taxon>
        <taxon>Pseudogymnoascus</taxon>
    </lineage>
</organism>
<evidence type="ECO:0000313" key="2">
    <source>
        <dbReference type="Proteomes" id="UP000091956"/>
    </source>
</evidence>
<sequence>MATETLLKQNAPVAKSMLLSATVARPRKKTKLRDLAVRAARDQPVHALVTALQLRTKPQPALHVHVVSAQLMLVHARKLRTEE</sequence>
<evidence type="ECO:0000313" key="1">
    <source>
        <dbReference type="EMBL" id="OBU01067.1"/>
    </source>
</evidence>
<reference evidence="2" key="2">
    <citation type="journal article" date="2018" name="Nat. Commun.">
        <title>Extreme sensitivity to ultraviolet light in the fungal pathogen causing white-nose syndrome of bats.</title>
        <authorList>
            <person name="Palmer J.M."/>
            <person name="Drees K.P."/>
            <person name="Foster J.T."/>
            <person name="Lindner D.L."/>
        </authorList>
    </citation>
    <scope>NUCLEOTIDE SEQUENCE [LARGE SCALE GENOMIC DNA]</scope>
    <source>
        <strain evidence="2">UAMH 10579</strain>
    </source>
</reference>
<dbReference type="GeneID" id="28834284"/>
<dbReference type="OrthoDB" id="3437761at2759"/>
<keyword evidence="2" id="KW-1185">Reference proteome</keyword>